<feature type="transmembrane region" description="Helical" evidence="6">
    <location>
        <begin position="42"/>
        <end position="63"/>
    </location>
</feature>
<feature type="transmembrane region" description="Helical" evidence="6">
    <location>
        <begin position="153"/>
        <end position="171"/>
    </location>
</feature>
<keyword evidence="3 6" id="KW-0812">Transmembrane</keyword>
<keyword evidence="5 6" id="KW-0472">Membrane</keyword>
<feature type="transmembrane region" description="Helical" evidence="6">
    <location>
        <begin position="359"/>
        <end position="380"/>
    </location>
</feature>
<organism evidence="7 8">
    <name type="scientific">Fulvivirga marina</name>
    <dbReference type="NCBI Taxonomy" id="2494733"/>
    <lineage>
        <taxon>Bacteria</taxon>
        <taxon>Pseudomonadati</taxon>
        <taxon>Bacteroidota</taxon>
        <taxon>Cytophagia</taxon>
        <taxon>Cytophagales</taxon>
        <taxon>Fulvivirgaceae</taxon>
        <taxon>Fulvivirga</taxon>
    </lineage>
</organism>
<dbReference type="Pfam" id="PF00209">
    <property type="entry name" value="SNF"/>
    <property type="match status" value="2"/>
</dbReference>
<feature type="transmembrane region" description="Helical" evidence="6">
    <location>
        <begin position="469"/>
        <end position="489"/>
    </location>
</feature>
<dbReference type="GO" id="GO:0016020">
    <property type="term" value="C:membrane"/>
    <property type="evidence" value="ECO:0007669"/>
    <property type="project" value="UniProtKB-SubCell"/>
</dbReference>
<name>A0A937FY13_9BACT</name>
<reference evidence="7" key="1">
    <citation type="submission" date="2021-01" db="EMBL/GenBank/DDBJ databases">
        <title>Fulvivirga kasyanovii gen. nov., sp nov., a novel member of the phylum Bacteroidetes isolated from seawater in a mussel farm.</title>
        <authorList>
            <person name="Zhao L.-H."/>
            <person name="Wang Z.-J."/>
        </authorList>
    </citation>
    <scope>NUCLEOTIDE SEQUENCE</scope>
    <source>
        <strain evidence="7">29W222</strain>
    </source>
</reference>
<dbReference type="PANTHER" id="PTHR42948:SF1">
    <property type="entry name" value="TRANSPORTER"/>
    <property type="match status" value="1"/>
</dbReference>
<keyword evidence="4 6" id="KW-1133">Transmembrane helix</keyword>
<feature type="transmembrane region" description="Helical" evidence="6">
    <location>
        <begin position="233"/>
        <end position="250"/>
    </location>
</feature>
<feature type="transmembrane region" description="Helical" evidence="6">
    <location>
        <begin position="386"/>
        <end position="408"/>
    </location>
</feature>
<dbReference type="EMBL" id="JAEUGD010000042">
    <property type="protein sequence ID" value="MBL6447082.1"/>
    <property type="molecule type" value="Genomic_DNA"/>
</dbReference>
<dbReference type="PROSITE" id="PS50267">
    <property type="entry name" value="NA_NEUROTRAN_SYMP_3"/>
    <property type="match status" value="1"/>
</dbReference>
<gene>
    <name evidence="7" type="ORF">JMN32_12240</name>
</gene>
<dbReference type="PRINTS" id="PR00176">
    <property type="entry name" value="NANEUSMPORT"/>
</dbReference>
<evidence type="ECO:0000313" key="7">
    <source>
        <dbReference type="EMBL" id="MBL6447082.1"/>
    </source>
</evidence>
<feature type="transmembrane region" description="Helical" evidence="6">
    <location>
        <begin position="428"/>
        <end position="449"/>
    </location>
</feature>
<dbReference type="SUPFAM" id="SSF161070">
    <property type="entry name" value="SNF-like"/>
    <property type="match status" value="1"/>
</dbReference>
<evidence type="ECO:0000256" key="2">
    <source>
        <dbReference type="ARBA" id="ARBA00022448"/>
    </source>
</evidence>
<feature type="transmembrane region" description="Helical" evidence="6">
    <location>
        <begin position="183"/>
        <end position="202"/>
    </location>
</feature>
<comment type="caution">
    <text evidence="7">The sequence shown here is derived from an EMBL/GenBank/DDBJ whole genome shotgun (WGS) entry which is preliminary data.</text>
</comment>
<accession>A0A937FY13</accession>
<keyword evidence="8" id="KW-1185">Reference proteome</keyword>
<evidence type="ECO:0000256" key="6">
    <source>
        <dbReference type="SAM" id="Phobius"/>
    </source>
</evidence>
<feature type="transmembrane region" description="Helical" evidence="6">
    <location>
        <begin position="12"/>
        <end position="30"/>
    </location>
</feature>
<comment type="subcellular location">
    <subcellularLocation>
        <location evidence="1">Membrane</location>
        <topology evidence="1">Multi-pass membrane protein</topology>
    </subcellularLocation>
</comment>
<proteinExistence type="predicted"/>
<sequence>MHMQEQFSNRWGIVLASLGMAIGAGNLWRFPRLAGQYGGSFLILWIVFLLIWSIPLLMAEFSIGKKYKLGVIGSYGKIGGKGMTWGGFFITLCTLGIAFYYAIVTGWALQYLGLSTKNLWAFIGGGNTLADELAADPTYLDQYWNSIANNNPWTIVLYIIAVIVGIFVLTKGIQNGLEKANKILIPTLFILLLVITVMALNMENGYKGLEYMFLIDIRHFSNPTIWIEALSQSAWSTGAGWGLIMTISSYSRKSEDVVLNTFIGGFGNNTASLMAGMAILPAVFALAASESEAISYLQSGNQALTFTIIPKLFATVSGGAVLSFIFFFAFFLAAFSSLLPMLELFISNLRDMGITRTSAAIRAAAFCIVFGFPSAYSLNFFNNQDWVWGIGLIVSGLLIIVAVLRYGVSRFKRDYIDSDSDFNVPSKYFAIALIFNVFFGAILIYWWMSQGYSQNPWFNDSGSWNVFDVYSNASIVTQWAMVIIAGILLNKYLYNTFVKNKS</sequence>
<evidence type="ECO:0000313" key="8">
    <source>
        <dbReference type="Proteomes" id="UP000614216"/>
    </source>
</evidence>
<dbReference type="Proteomes" id="UP000614216">
    <property type="component" value="Unassembled WGS sequence"/>
</dbReference>
<dbReference type="InterPro" id="IPR037272">
    <property type="entry name" value="SNS_sf"/>
</dbReference>
<dbReference type="NCBIfam" id="NF037979">
    <property type="entry name" value="Na_transp"/>
    <property type="match status" value="1"/>
</dbReference>
<evidence type="ECO:0000256" key="1">
    <source>
        <dbReference type="ARBA" id="ARBA00004141"/>
    </source>
</evidence>
<keyword evidence="2" id="KW-0813">Transport</keyword>
<dbReference type="PANTHER" id="PTHR42948">
    <property type="entry name" value="TRANSPORTER"/>
    <property type="match status" value="1"/>
</dbReference>
<dbReference type="InterPro" id="IPR000175">
    <property type="entry name" value="Na/ntran_symport"/>
</dbReference>
<evidence type="ECO:0000256" key="3">
    <source>
        <dbReference type="ARBA" id="ARBA00022692"/>
    </source>
</evidence>
<feature type="transmembrane region" description="Helical" evidence="6">
    <location>
        <begin position="84"/>
        <end position="109"/>
    </location>
</feature>
<dbReference type="AlphaFoldDB" id="A0A937FY13"/>
<protein>
    <submittedName>
        <fullName evidence="7">Sodium-dependent transporter</fullName>
    </submittedName>
</protein>
<feature type="transmembrane region" description="Helical" evidence="6">
    <location>
        <begin position="308"/>
        <end position="339"/>
    </location>
</feature>
<evidence type="ECO:0000256" key="4">
    <source>
        <dbReference type="ARBA" id="ARBA00022989"/>
    </source>
</evidence>
<evidence type="ECO:0000256" key="5">
    <source>
        <dbReference type="ARBA" id="ARBA00023136"/>
    </source>
</evidence>